<dbReference type="SUPFAM" id="SSF52266">
    <property type="entry name" value="SGNH hydrolase"/>
    <property type="match status" value="1"/>
</dbReference>
<proteinExistence type="predicted"/>
<dbReference type="PANTHER" id="PTHR43784:SF2">
    <property type="entry name" value="GDSL-LIKE LIPASE_ACYLHYDROLASE, PUTATIVE (AFU_ORTHOLOGUE AFUA_2G00820)-RELATED"/>
    <property type="match status" value="1"/>
</dbReference>
<organism evidence="2 3">
    <name type="scientific">Companilactobacillus mindensis DSM 14500</name>
    <dbReference type="NCBI Taxonomy" id="1423770"/>
    <lineage>
        <taxon>Bacteria</taxon>
        <taxon>Bacillati</taxon>
        <taxon>Bacillota</taxon>
        <taxon>Bacilli</taxon>
        <taxon>Lactobacillales</taxon>
        <taxon>Lactobacillaceae</taxon>
        <taxon>Companilactobacillus</taxon>
    </lineage>
</organism>
<dbReference type="OrthoDB" id="1828825at2"/>
<dbReference type="Pfam" id="PF13472">
    <property type="entry name" value="Lipase_GDSL_2"/>
    <property type="match status" value="1"/>
</dbReference>
<dbReference type="Proteomes" id="UP000050872">
    <property type="component" value="Unassembled WGS sequence"/>
</dbReference>
<comment type="caution">
    <text evidence="2">The sequence shown here is derived from an EMBL/GenBank/DDBJ whole genome shotgun (WGS) entry which is preliminary data.</text>
</comment>
<protein>
    <submittedName>
        <fullName evidence="2">GDSL family lipase</fullName>
    </submittedName>
</protein>
<keyword evidence="3" id="KW-1185">Reference proteome</keyword>
<name>A0A0R1QJ99_9LACO</name>
<reference evidence="2 3" key="1">
    <citation type="journal article" date="2015" name="Genome Announc.">
        <title>Expanding the biotechnology potential of lactobacilli through comparative genomics of 213 strains and associated genera.</title>
        <authorList>
            <person name="Sun Z."/>
            <person name="Harris H.M."/>
            <person name="McCann A."/>
            <person name="Guo C."/>
            <person name="Argimon S."/>
            <person name="Zhang W."/>
            <person name="Yang X."/>
            <person name="Jeffery I.B."/>
            <person name="Cooney J.C."/>
            <person name="Kagawa T.F."/>
            <person name="Liu W."/>
            <person name="Song Y."/>
            <person name="Salvetti E."/>
            <person name="Wrobel A."/>
            <person name="Rasinkangas P."/>
            <person name="Parkhill J."/>
            <person name="Rea M.C."/>
            <person name="O'Sullivan O."/>
            <person name="Ritari J."/>
            <person name="Douillard F.P."/>
            <person name="Paul Ross R."/>
            <person name="Yang R."/>
            <person name="Briner A.E."/>
            <person name="Felis G.E."/>
            <person name="de Vos W.M."/>
            <person name="Barrangou R."/>
            <person name="Klaenhammer T.R."/>
            <person name="Caufield P.W."/>
            <person name="Cui Y."/>
            <person name="Zhang H."/>
            <person name="O'Toole P.W."/>
        </authorList>
    </citation>
    <scope>NUCLEOTIDE SEQUENCE [LARGE SCALE GENOMIC DNA]</scope>
    <source>
        <strain evidence="2 3">DSM 14500</strain>
    </source>
</reference>
<dbReference type="InterPro" id="IPR013830">
    <property type="entry name" value="SGNH_hydro"/>
</dbReference>
<dbReference type="InterPro" id="IPR053140">
    <property type="entry name" value="GDSL_Rv0518-like"/>
</dbReference>
<dbReference type="AlphaFoldDB" id="A0A0R1QJ99"/>
<sequence>MITTTTWQHNFTNYTCLNDINQSDRQYLKILQPIAAKRIRLQLNNLFDEIPLEVTSLKIFSEPGHQKSVTMNDNDSFQIEPHLKVWSDWIDLTVPAGSFLNIELISPNQAIHTAGLTISNALVKTAVTDPKIAKYFFGISGIQVETKESFKRLAFFGDSLTNQGNFSAPLAVDLENNFQVMTANFGISGNRLLRPGHSTSKWSDSFGEAGLSRFDHMLVEYRPDIIIFMEGINDLFHPGTGSPMSELPSAKAIIQAIYQLKAKCRQFNITFVPMTITPASNNSGWSAQKEALRLTVNQAILQLPHVIDVASLVDENGGLKPEYDCGDHLHLSQIGGQVVARHIKEQLIRKKMI</sequence>
<feature type="domain" description="SGNH hydrolase-type esterase" evidence="1">
    <location>
        <begin position="155"/>
        <end position="335"/>
    </location>
</feature>
<dbReference type="PATRIC" id="fig|1423770.3.peg.1451"/>
<accession>A0A0R1QJ99</accession>
<dbReference type="RefSeq" id="WP_057887524.1">
    <property type="nucleotide sequence ID" value="NZ_AZEZ01000025.1"/>
</dbReference>
<dbReference type="PANTHER" id="PTHR43784">
    <property type="entry name" value="GDSL-LIKE LIPASE/ACYLHYDROLASE, PUTATIVE (AFU_ORTHOLOGUE AFUA_2G00820)-RELATED"/>
    <property type="match status" value="1"/>
</dbReference>
<evidence type="ECO:0000313" key="2">
    <source>
        <dbReference type="EMBL" id="KRL44902.1"/>
    </source>
</evidence>
<gene>
    <name evidence="2" type="ORF">FD29_GL001413</name>
</gene>
<evidence type="ECO:0000313" key="3">
    <source>
        <dbReference type="Proteomes" id="UP000050872"/>
    </source>
</evidence>
<dbReference type="STRING" id="1423770.FD29_GL001413"/>
<evidence type="ECO:0000259" key="1">
    <source>
        <dbReference type="Pfam" id="PF13472"/>
    </source>
</evidence>
<dbReference type="EMBL" id="AZEZ01000025">
    <property type="protein sequence ID" value="KRL44902.1"/>
    <property type="molecule type" value="Genomic_DNA"/>
</dbReference>
<dbReference type="InterPro" id="IPR036514">
    <property type="entry name" value="SGNH_hydro_sf"/>
</dbReference>
<dbReference type="Gene3D" id="3.40.50.1110">
    <property type="entry name" value="SGNH hydrolase"/>
    <property type="match status" value="1"/>
</dbReference>